<dbReference type="Pfam" id="PF01884">
    <property type="entry name" value="PcrB"/>
    <property type="match status" value="1"/>
</dbReference>
<dbReference type="PANTHER" id="PTHR40029:SF2">
    <property type="entry name" value="HEPTAPRENYLGLYCERYL PHOSPHATE SYNTHASE"/>
    <property type="match status" value="1"/>
</dbReference>
<dbReference type="GO" id="GO:0047294">
    <property type="term" value="F:phosphoglycerol geranylgeranyltransferase activity"/>
    <property type="evidence" value="ECO:0007669"/>
    <property type="project" value="InterPro"/>
</dbReference>
<dbReference type="PANTHER" id="PTHR40029">
    <property type="match status" value="1"/>
</dbReference>
<dbReference type="InterPro" id="IPR039074">
    <property type="entry name" value="GGGP/HepGP_synthase_I"/>
</dbReference>
<keyword evidence="5" id="KW-0460">Magnesium</keyword>
<dbReference type="GO" id="GO:0120536">
    <property type="term" value="F:heptaprenylglyceryl phosphate synthase activity"/>
    <property type="evidence" value="ECO:0007669"/>
    <property type="project" value="UniProtKB-ARBA"/>
</dbReference>
<keyword evidence="8" id="KW-1208">Phospholipid metabolism</keyword>
<dbReference type="GO" id="GO:0046872">
    <property type="term" value="F:metal ion binding"/>
    <property type="evidence" value="ECO:0007669"/>
    <property type="project" value="UniProtKB-KW"/>
</dbReference>
<sequence length="226" mass="24676">MRWQTWRHITKLDPDKVITKEEIAEIAASETDALMLSGTLDVTPENLAQLYDNVRDAGLPLTVEPADPSCARFEGIDYVFVPSVFNAGHPAFITGLHKEWALNAKIQWDKVVQEAYVVLNPTSSVGKLTRAKCDLSPAEVAAYAVIAEKYYSMPVFYIEYSGMYGDPAVTRAVSEAVSETRIYYGGGINSGEKAAEMGQYADTIIVGNAVYEAGPAVLKETVKAVK</sequence>
<organism evidence="9">
    <name type="scientific">bioreactor metagenome</name>
    <dbReference type="NCBI Taxonomy" id="1076179"/>
    <lineage>
        <taxon>unclassified sequences</taxon>
        <taxon>metagenomes</taxon>
        <taxon>ecological metagenomes</taxon>
    </lineage>
</organism>
<comment type="caution">
    <text evidence="9">The sequence shown here is derived from an EMBL/GenBank/DDBJ whole genome shotgun (WGS) entry which is preliminary data.</text>
</comment>
<dbReference type="NCBIfam" id="TIGR01768">
    <property type="entry name" value="GGGP-family"/>
    <property type="match status" value="1"/>
</dbReference>
<gene>
    <name evidence="9" type="primary">pcrB_1</name>
    <name evidence="9" type="ORF">SDC9_23799</name>
</gene>
<evidence type="ECO:0000256" key="5">
    <source>
        <dbReference type="ARBA" id="ARBA00022842"/>
    </source>
</evidence>
<dbReference type="SUPFAM" id="SSF51395">
    <property type="entry name" value="FMN-linked oxidoreductases"/>
    <property type="match status" value="1"/>
</dbReference>
<keyword evidence="4" id="KW-0479">Metal-binding</keyword>
<protein>
    <submittedName>
        <fullName evidence="9">Heptaprenylglyceryl phosphate synthase</fullName>
        <ecNumber evidence="9">2.5.1.-</ecNumber>
    </submittedName>
</protein>
<dbReference type="AlphaFoldDB" id="A0A644UG23"/>
<dbReference type="InterPro" id="IPR008205">
    <property type="entry name" value="GGGP_HepGP_synthase"/>
</dbReference>
<evidence type="ECO:0000256" key="2">
    <source>
        <dbReference type="ARBA" id="ARBA00022516"/>
    </source>
</evidence>
<dbReference type="NCBIfam" id="NF003199">
    <property type="entry name" value="PRK04169.1-3"/>
    <property type="match status" value="1"/>
</dbReference>
<keyword evidence="7" id="KW-0594">Phospholipid biosynthesis</keyword>
<evidence type="ECO:0000256" key="1">
    <source>
        <dbReference type="ARBA" id="ARBA00022490"/>
    </source>
</evidence>
<dbReference type="EMBL" id="VSSQ01000111">
    <property type="protein sequence ID" value="MPL77938.1"/>
    <property type="molecule type" value="Genomic_DNA"/>
</dbReference>
<evidence type="ECO:0000256" key="6">
    <source>
        <dbReference type="ARBA" id="ARBA00023098"/>
    </source>
</evidence>
<dbReference type="HAMAP" id="MF_00112">
    <property type="entry name" value="GGGP_HepGP_synthase"/>
    <property type="match status" value="1"/>
</dbReference>
<dbReference type="NCBIfam" id="TIGR04146">
    <property type="entry name" value="GGGPS_Afulg"/>
    <property type="match status" value="1"/>
</dbReference>
<keyword evidence="6" id="KW-0443">Lipid metabolism</keyword>
<evidence type="ECO:0000256" key="3">
    <source>
        <dbReference type="ARBA" id="ARBA00022679"/>
    </source>
</evidence>
<keyword evidence="3 9" id="KW-0808">Transferase</keyword>
<accession>A0A644UG23</accession>
<dbReference type="EC" id="2.5.1.-" evidence="9"/>
<name>A0A644UG23_9ZZZZ</name>
<keyword evidence="2" id="KW-0444">Lipid biosynthesis</keyword>
<dbReference type="Gene3D" id="3.20.20.390">
    <property type="entry name" value="FMN-linked oxidoreductases"/>
    <property type="match status" value="1"/>
</dbReference>
<dbReference type="InterPro" id="IPR038597">
    <property type="entry name" value="GGGP/HepGP_synthase_sf"/>
</dbReference>
<dbReference type="InterPro" id="IPR026438">
    <property type="entry name" value="GGGP_synthase_archaea"/>
</dbReference>
<keyword evidence="1" id="KW-0963">Cytoplasm</keyword>
<dbReference type="CDD" id="cd02812">
    <property type="entry name" value="PcrB_like"/>
    <property type="match status" value="1"/>
</dbReference>
<evidence type="ECO:0000256" key="8">
    <source>
        <dbReference type="ARBA" id="ARBA00023264"/>
    </source>
</evidence>
<evidence type="ECO:0000256" key="4">
    <source>
        <dbReference type="ARBA" id="ARBA00022723"/>
    </source>
</evidence>
<dbReference type="GO" id="GO:0046474">
    <property type="term" value="P:glycerophospholipid biosynthetic process"/>
    <property type="evidence" value="ECO:0007669"/>
    <property type="project" value="InterPro"/>
</dbReference>
<evidence type="ECO:0000313" key="9">
    <source>
        <dbReference type="EMBL" id="MPL77938.1"/>
    </source>
</evidence>
<proteinExistence type="inferred from homology"/>
<reference evidence="9" key="1">
    <citation type="submission" date="2019-08" db="EMBL/GenBank/DDBJ databases">
        <authorList>
            <person name="Kucharzyk K."/>
            <person name="Murdoch R.W."/>
            <person name="Higgins S."/>
            <person name="Loffler F."/>
        </authorList>
    </citation>
    <scope>NUCLEOTIDE SEQUENCE</scope>
</reference>
<evidence type="ECO:0000256" key="7">
    <source>
        <dbReference type="ARBA" id="ARBA00023209"/>
    </source>
</evidence>